<evidence type="ECO:0000313" key="3">
    <source>
        <dbReference type="Proteomes" id="UP001172083"/>
    </source>
</evidence>
<keyword evidence="3" id="KW-1185">Reference proteome</keyword>
<protein>
    <submittedName>
        <fullName evidence="2">Sugar phosphate isomerase/epimerase</fullName>
    </submittedName>
</protein>
<reference evidence="2" key="1">
    <citation type="submission" date="2023-06" db="EMBL/GenBank/DDBJ databases">
        <title>Genomic of Agaribacillus aureum.</title>
        <authorList>
            <person name="Wang G."/>
        </authorList>
    </citation>
    <scope>NUCLEOTIDE SEQUENCE</scope>
    <source>
        <strain evidence="2">BMA12</strain>
    </source>
</reference>
<keyword evidence="2" id="KW-0413">Isomerase</keyword>
<dbReference type="RefSeq" id="WP_346762291.1">
    <property type="nucleotide sequence ID" value="NZ_JAUJEB010000012.1"/>
</dbReference>
<comment type="caution">
    <text evidence="2">The sequence shown here is derived from an EMBL/GenBank/DDBJ whole genome shotgun (WGS) entry which is preliminary data.</text>
</comment>
<sequence length="297" mass="34265">MNRRKFIEKAGVLGTTTILPLSCFSMAKRHKYKMGYQLFSIRDEMAKDPVATLKALKAMGYEDFETYGFDHEKGVFYGYKSSEFKQILDDLELSVSSGHYGFSPYLEKSEEDLKRFVDQCITGAKVLDSSYITWPWIAPEQRTIDNFKLMAKKLNLAGEQITKAGLGFAYHNHGFEFEDLGGENGFDIIIHETDPSLVKLQIDMYWVMHSSEHTPKELIRQQPERYVMWHIKDMDKVTRDYTELGNGSIDYTEILPDPTESGLEFYYLEQGGNFSANSMESAATSARYFKKHLQKYL</sequence>
<dbReference type="Gene3D" id="3.20.20.150">
    <property type="entry name" value="Divalent-metal-dependent TIM barrel enzymes"/>
    <property type="match status" value="1"/>
</dbReference>
<dbReference type="Pfam" id="PF01261">
    <property type="entry name" value="AP_endonuc_2"/>
    <property type="match status" value="1"/>
</dbReference>
<dbReference type="SUPFAM" id="SSF51658">
    <property type="entry name" value="Xylose isomerase-like"/>
    <property type="match status" value="1"/>
</dbReference>
<accession>A0ABT8LHD5</accession>
<proteinExistence type="predicted"/>
<dbReference type="InterPro" id="IPR013022">
    <property type="entry name" value="Xyl_isomerase-like_TIM-brl"/>
</dbReference>
<dbReference type="InterPro" id="IPR050312">
    <property type="entry name" value="IolE/XylAMocC-like"/>
</dbReference>
<feature type="domain" description="Xylose isomerase-like TIM barrel" evidence="1">
    <location>
        <begin position="53"/>
        <end position="255"/>
    </location>
</feature>
<dbReference type="PANTHER" id="PTHR12110">
    <property type="entry name" value="HYDROXYPYRUVATE ISOMERASE"/>
    <property type="match status" value="1"/>
</dbReference>
<evidence type="ECO:0000313" key="2">
    <source>
        <dbReference type="EMBL" id="MDN5216953.1"/>
    </source>
</evidence>
<name>A0ABT8LHD5_9BACT</name>
<dbReference type="InterPro" id="IPR036237">
    <property type="entry name" value="Xyl_isomerase-like_sf"/>
</dbReference>
<dbReference type="GO" id="GO:0016853">
    <property type="term" value="F:isomerase activity"/>
    <property type="evidence" value="ECO:0007669"/>
    <property type="project" value="UniProtKB-KW"/>
</dbReference>
<evidence type="ECO:0000259" key="1">
    <source>
        <dbReference type="Pfam" id="PF01261"/>
    </source>
</evidence>
<dbReference type="EMBL" id="JAUJEB010000012">
    <property type="protein sequence ID" value="MDN5216953.1"/>
    <property type="molecule type" value="Genomic_DNA"/>
</dbReference>
<gene>
    <name evidence="2" type="ORF">QQ020_33085</name>
</gene>
<dbReference type="Proteomes" id="UP001172083">
    <property type="component" value="Unassembled WGS sequence"/>
</dbReference>
<organism evidence="2 3">
    <name type="scientific">Agaribacillus aureus</name>
    <dbReference type="NCBI Taxonomy" id="3051825"/>
    <lineage>
        <taxon>Bacteria</taxon>
        <taxon>Pseudomonadati</taxon>
        <taxon>Bacteroidota</taxon>
        <taxon>Cytophagia</taxon>
        <taxon>Cytophagales</taxon>
        <taxon>Splendidivirgaceae</taxon>
        <taxon>Agaribacillus</taxon>
    </lineage>
</organism>
<dbReference type="PANTHER" id="PTHR12110:SF41">
    <property type="entry name" value="INOSOSE DEHYDRATASE"/>
    <property type="match status" value="1"/>
</dbReference>